<dbReference type="Proteomes" id="UP001597472">
    <property type="component" value="Unassembled WGS sequence"/>
</dbReference>
<name>A0ABW5KW03_9FLAO</name>
<accession>A0ABW5KW03</accession>
<keyword evidence="2" id="KW-1185">Reference proteome</keyword>
<protein>
    <recommendedName>
        <fullName evidence="3">Bacteriocin fulvocin C-related protein</fullName>
    </recommendedName>
</protein>
<evidence type="ECO:0008006" key="3">
    <source>
        <dbReference type="Google" id="ProtNLM"/>
    </source>
</evidence>
<dbReference type="EMBL" id="JBHULS010000006">
    <property type="protein sequence ID" value="MFD2552528.1"/>
    <property type="molecule type" value="Genomic_DNA"/>
</dbReference>
<reference evidence="2" key="1">
    <citation type="journal article" date="2019" name="Int. J. Syst. Evol. Microbiol.">
        <title>The Global Catalogue of Microorganisms (GCM) 10K type strain sequencing project: providing services to taxonomists for standard genome sequencing and annotation.</title>
        <authorList>
            <consortium name="The Broad Institute Genomics Platform"/>
            <consortium name="The Broad Institute Genome Sequencing Center for Infectious Disease"/>
            <person name="Wu L."/>
            <person name="Ma J."/>
        </authorList>
    </citation>
    <scope>NUCLEOTIDE SEQUENCE [LARGE SCALE GENOMIC DNA]</scope>
    <source>
        <strain evidence="2">KCTC 42587</strain>
    </source>
</reference>
<dbReference type="RefSeq" id="WP_376894817.1">
    <property type="nucleotide sequence ID" value="NZ_JBHULS010000006.1"/>
</dbReference>
<proteinExistence type="predicted"/>
<comment type="caution">
    <text evidence="1">The sequence shown here is derived from an EMBL/GenBank/DDBJ whole genome shotgun (WGS) entry which is preliminary data.</text>
</comment>
<organism evidence="1 2">
    <name type="scientific">Bizionia sediminis</name>
    <dbReference type="NCBI Taxonomy" id="1737064"/>
    <lineage>
        <taxon>Bacteria</taxon>
        <taxon>Pseudomonadati</taxon>
        <taxon>Bacteroidota</taxon>
        <taxon>Flavobacteriia</taxon>
        <taxon>Flavobacteriales</taxon>
        <taxon>Flavobacteriaceae</taxon>
        <taxon>Bizionia</taxon>
    </lineage>
</organism>
<evidence type="ECO:0000313" key="1">
    <source>
        <dbReference type="EMBL" id="MFD2552528.1"/>
    </source>
</evidence>
<evidence type="ECO:0000313" key="2">
    <source>
        <dbReference type="Proteomes" id="UP001597472"/>
    </source>
</evidence>
<gene>
    <name evidence="1" type="ORF">ACFSQP_11965</name>
</gene>
<dbReference type="PROSITE" id="PS51257">
    <property type="entry name" value="PROKAR_LIPOPROTEIN"/>
    <property type="match status" value="1"/>
</dbReference>
<sequence>MKITKFLVLLCILTTLGCSEQEQTSNEESLTEELSKKMDNDFQTYLNGLQTVYTNKSVDKFFNKELFNLIELDSKSTEQQENINLYINSGLELIRTELDEEAKNALKRIESGVYDELIKEFDYDASNYVQKGIICNAEACANSISLLVDCGGCHALSPGCCAFVVGIAVHCCDE</sequence>